<sequence length="236" mass="25894">MSPSSIKSALRPLGLSVVLLLLAAAVVVSVAVVVWNSDAARQWRRCQARAKNETGRLVELEEEARGLRKRLEESAGRETHLLSQLDQASQGLRQLNGTLAACQNQVDILGRNLTALENATTAALTEYTEAEARNDALQADLDRWKAQAAELTLELEEARWDHYNVTQGRQGLEVQLGECQGRTGQLQDVMTKYVAEIQKLQGQLSSGSVGTGWQCHWLLVGLMASSTLVLNEVFKS</sequence>
<keyword evidence="3" id="KW-1185">Reference proteome</keyword>
<dbReference type="SUPFAM" id="SSF57997">
    <property type="entry name" value="Tropomyosin"/>
    <property type="match status" value="1"/>
</dbReference>
<comment type="caution">
    <text evidence="2">The sequence shown here is derived from an EMBL/GenBank/DDBJ whole genome shotgun (WGS) entry which is preliminary data.</text>
</comment>
<feature type="coiled-coil region" evidence="1">
    <location>
        <begin position="50"/>
        <end position="161"/>
    </location>
</feature>
<evidence type="ECO:0000313" key="3">
    <source>
        <dbReference type="Proteomes" id="UP001066276"/>
    </source>
</evidence>
<dbReference type="AlphaFoldDB" id="A0AAV7L4D6"/>
<reference evidence="2" key="1">
    <citation type="journal article" date="2022" name="bioRxiv">
        <title>Sequencing and chromosome-scale assembly of the giantPleurodeles waltlgenome.</title>
        <authorList>
            <person name="Brown T."/>
            <person name="Elewa A."/>
            <person name="Iarovenko S."/>
            <person name="Subramanian E."/>
            <person name="Araus A.J."/>
            <person name="Petzold A."/>
            <person name="Susuki M."/>
            <person name="Suzuki K.-i.T."/>
            <person name="Hayashi T."/>
            <person name="Toyoda A."/>
            <person name="Oliveira C."/>
            <person name="Osipova E."/>
            <person name="Leigh N.D."/>
            <person name="Simon A."/>
            <person name="Yun M.H."/>
        </authorList>
    </citation>
    <scope>NUCLEOTIDE SEQUENCE</scope>
    <source>
        <strain evidence="2">20211129_DDA</strain>
        <tissue evidence="2">Liver</tissue>
    </source>
</reference>
<dbReference type="Gene3D" id="1.20.5.170">
    <property type="match status" value="1"/>
</dbReference>
<dbReference type="Proteomes" id="UP001066276">
    <property type="component" value="Chromosome 12"/>
</dbReference>
<proteinExistence type="predicted"/>
<evidence type="ECO:0000256" key="1">
    <source>
        <dbReference type="SAM" id="Coils"/>
    </source>
</evidence>
<name>A0AAV7L4D6_PLEWA</name>
<protein>
    <submittedName>
        <fullName evidence="2">Uncharacterized protein</fullName>
    </submittedName>
</protein>
<gene>
    <name evidence="2" type="ORF">NDU88_005889</name>
</gene>
<dbReference type="EMBL" id="JANPWB010000016">
    <property type="protein sequence ID" value="KAJ1085764.1"/>
    <property type="molecule type" value="Genomic_DNA"/>
</dbReference>
<evidence type="ECO:0000313" key="2">
    <source>
        <dbReference type="EMBL" id="KAJ1085764.1"/>
    </source>
</evidence>
<keyword evidence="1" id="KW-0175">Coiled coil</keyword>
<accession>A0AAV7L4D6</accession>
<organism evidence="2 3">
    <name type="scientific">Pleurodeles waltl</name>
    <name type="common">Iberian ribbed newt</name>
    <dbReference type="NCBI Taxonomy" id="8319"/>
    <lineage>
        <taxon>Eukaryota</taxon>
        <taxon>Metazoa</taxon>
        <taxon>Chordata</taxon>
        <taxon>Craniata</taxon>
        <taxon>Vertebrata</taxon>
        <taxon>Euteleostomi</taxon>
        <taxon>Amphibia</taxon>
        <taxon>Batrachia</taxon>
        <taxon>Caudata</taxon>
        <taxon>Salamandroidea</taxon>
        <taxon>Salamandridae</taxon>
        <taxon>Pleurodelinae</taxon>
        <taxon>Pleurodeles</taxon>
    </lineage>
</organism>